<evidence type="ECO:0000256" key="5">
    <source>
        <dbReference type="ARBA" id="ARBA00022723"/>
    </source>
</evidence>
<sequence length="588" mass="66288">MKYKRESRTWRSSADLDTESDANDAEPLLSDASVTSRRSFGAICMFPDASETSDFEYSRQVPTTSGKGSGATSVRSPYFLQTMSNIQKDSSAMADCITRFQYYSKIKNFIKRDDSRTVIPEHVVPSSVFVPYIPGSDQQPGKQSSIVTIFAVWNTIMGSSLLTMPWGIERAGLVTGIVFMLIMGAICLYTSYLLLRVQQLHGGGNVDWEVADLAGFLLGRKYEMVAKFFSLVVLLGANIVYWILMSNFLYHSVDYIYERVLRGDIMSMNFINNSTVICPKNMTIPSLQPTNNSVVLKKAAYEGDTIDLYDQIWNIHTTVPIFLTLILGPLVNFKSATFFTKFNSLGTLSVMYLLSFVLIKAVSWGIHVDFFDKSSPIYVPKISMTYPALTGMLALALFIHNIIVTIMRNNKHQEKNGRDLSLAFLLVIITYLTVGVVFYISFPLNKHCIEANLLDNFQNSDVMTVIARIFLFFQLVTVYPLIAYMLRVQVFTTLMKKIYPGFQHVLLLNTFIITTCVLFAIFLPRIGTIIRFTGALSGFIYIFSLPSMLHIVSLKKRGQLSLKSTILHTSITFFGFANLMAQFFISEQ</sequence>
<keyword evidence="8 16" id="KW-1133">Transmembrane helix</keyword>
<feature type="transmembrane region" description="Helical" evidence="16">
    <location>
        <begin position="462"/>
        <end position="484"/>
    </location>
</feature>
<evidence type="ECO:0000256" key="6">
    <source>
        <dbReference type="ARBA" id="ARBA00022753"/>
    </source>
</evidence>
<dbReference type="PANTHER" id="PTHR22950">
    <property type="entry name" value="AMINO ACID TRANSPORTER"/>
    <property type="match status" value="1"/>
</dbReference>
<evidence type="ECO:0000256" key="10">
    <source>
        <dbReference type="ARBA" id="ARBA00023136"/>
    </source>
</evidence>
<evidence type="ECO:0000256" key="3">
    <source>
        <dbReference type="ARBA" id="ARBA00022448"/>
    </source>
</evidence>
<feature type="transmembrane region" description="Helical" evidence="16">
    <location>
        <begin position="386"/>
        <end position="408"/>
    </location>
</feature>
<feature type="domain" description="Amino acid transporter transmembrane" evidence="17">
    <location>
        <begin position="144"/>
        <end position="271"/>
    </location>
</feature>
<dbReference type="AlphaFoldDB" id="A0AAW2I6M7"/>
<evidence type="ECO:0000256" key="12">
    <source>
        <dbReference type="ARBA" id="ARBA00023180"/>
    </source>
</evidence>
<feature type="transmembrane region" description="Helical" evidence="16">
    <location>
        <begin position="174"/>
        <end position="195"/>
    </location>
</feature>
<feature type="transmembrane region" description="Helical" evidence="16">
    <location>
        <begin position="225"/>
        <end position="244"/>
    </location>
</feature>
<keyword evidence="6" id="KW-0967">Endosome</keyword>
<evidence type="ECO:0000256" key="11">
    <source>
        <dbReference type="ARBA" id="ARBA00023157"/>
    </source>
</evidence>
<feature type="transmembrane region" description="Helical" evidence="16">
    <location>
        <begin position="146"/>
        <end position="168"/>
    </location>
</feature>
<organism evidence="18">
    <name type="scientific">Menopon gallinae</name>
    <name type="common">poultry shaft louse</name>
    <dbReference type="NCBI Taxonomy" id="328185"/>
    <lineage>
        <taxon>Eukaryota</taxon>
        <taxon>Metazoa</taxon>
        <taxon>Ecdysozoa</taxon>
        <taxon>Arthropoda</taxon>
        <taxon>Hexapoda</taxon>
        <taxon>Insecta</taxon>
        <taxon>Pterygota</taxon>
        <taxon>Neoptera</taxon>
        <taxon>Paraneoptera</taxon>
        <taxon>Psocodea</taxon>
        <taxon>Troctomorpha</taxon>
        <taxon>Phthiraptera</taxon>
        <taxon>Amblycera</taxon>
        <taxon>Menoponidae</taxon>
        <taxon>Menopon</taxon>
    </lineage>
</organism>
<keyword evidence="12" id="KW-0325">Glycoprotein</keyword>
<keyword evidence="10 16" id="KW-0472">Membrane</keyword>
<dbReference type="GO" id="GO:0031902">
    <property type="term" value="C:late endosome membrane"/>
    <property type="evidence" value="ECO:0007669"/>
    <property type="project" value="UniProtKB-SubCell"/>
</dbReference>
<evidence type="ECO:0000256" key="15">
    <source>
        <dbReference type="SAM" id="MobiDB-lite"/>
    </source>
</evidence>
<keyword evidence="7" id="KW-0029">Amino-acid transport</keyword>
<dbReference type="EMBL" id="JARGDH010000002">
    <property type="protein sequence ID" value="KAL0277839.1"/>
    <property type="molecule type" value="Genomic_DNA"/>
</dbReference>
<accession>A0AAW2I6M7</accession>
<dbReference type="PANTHER" id="PTHR22950:SF244">
    <property type="entry name" value="NEUTRAL AMINO ACID TRANSPORTER 9"/>
    <property type="match status" value="1"/>
</dbReference>
<evidence type="ECO:0000256" key="9">
    <source>
        <dbReference type="ARBA" id="ARBA00023053"/>
    </source>
</evidence>
<feature type="transmembrane region" description="Helical" evidence="16">
    <location>
        <begin position="505"/>
        <end position="523"/>
    </location>
</feature>
<keyword evidence="4 16" id="KW-0812">Transmembrane</keyword>
<keyword evidence="3" id="KW-0813">Transport</keyword>
<protein>
    <recommendedName>
        <fullName evidence="17">Amino acid transporter transmembrane domain-containing protein</fullName>
    </recommendedName>
</protein>
<comment type="caution">
    <text evidence="18">The sequence shown here is derived from an EMBL/GenBank/DDBJ whole genome shotgun (WGS) entry which is preliminary data.</text>
</comment>
<evidence type="ECO:0000256" key="4">
    <source>
        <dbReference type="ARBA" id="ARBA00022692"/>
    </source>
</evidence>
<dbReference type="GO" id="GO:0005765">
    <property type="term" value="C:lysosomal membrane"/>
    <property type="evidence" value="ECO:0007669"/>
    <property type="project" value="UniProtKB-SubCell"/>
</dbReference>
<feature type="transmembrane region" description="Helical" evidence="16">
    <location>
        <begin position="420"/>
        <end position="442"/>
    </location>
</feature>
<evidence type="ECO:0000256" key="1">
    <source>
        <dbReference type="ARBA" id="ARBA00004107"/>
    </source>
</evidence>
<evidence type="ECO:0000313" key="18">
    <source>
        <dbReference type="EMBL" id="KAL0277839.1"/>
    </source>
</evidence>
<name>A0AAW2I6M7_9NEOP</name>
<evidence type="ECO:0000256" key="7">
    <source>
        <dbReference type="ARBA" id="ARBA00022970"/>
    </source>
</evidence>
<comment type="subcellular location">
    <subcellularLocation>
        <location evidence="1">Late endosome membrane</location>
        <topology evidence="1">Multi-pass membrane protein</topology>
    </subcellularLocation>
    <subcellularLocation>
        <location evidence="2">Lysosome membrane</location>
        <topology evidence="2">Multi-pass membrane protein</topology>
    </subcellularLocation>
</comment>
<feature type="transmembrane region" description="Helical" evidence="16">
    <location>
        <begin position="566"/>
        <end position="585"/>
    </location>
</feature>
<proteinExistence type="inferred from homology"/>
<feature type="region of interest" description="Disordered" evidence="15">
    <location>
        <begin position="1"/>
        <end position="28"/>
    </location>
</feature>
<reference evidence="18" key="1">
    <citation type="journal article" date="2024" name="Gigascience">
        <title>Chromosome-level genome of the poultry shaft louse Menopon gallinae provides insight into the host-switching and adaptive evolution of parasitic lice.</title>
        <authorList>
            <person name="Xu Y."/>
            <person name="Ma L."/>
            <person name="Liu S."/>
            <person name="Liang Y."/>
            <person name="Liu Q."/>
            <person name="He Z."/>
            <person name="Tian L."/>
            <person name="Duan Y."/>
            <person name="Cai W."/>
            <person name="Li H."/>
            <person name="Song F."/>
        </authorList>
    </citation>
    <scope>NUCLEOTIDE SEQUENCE</scope>
    <source>
        <strain evidence="18">Cailab_2023a</strain>
    </source>
</reference>
<evidence type="ECO:0000256" key="8">
    <source>
        <dbReference type="ARBA" id="ARBA00022989"/>
    </source>
</evidence>
<evidence type="ECO:0000256" key="14">
    <source>
        <dbReference type="ARBA" id="ARBA00038442"/>
    </source>
</evidence>
<dbReference type="GO" id="GO:0046872">
    <property type="term" value="F:metal ion binding"/>
    <property type="evidence" value="ECO:0007669"/>
    <property type="project" value="UniProtKB-KW"/>
</dbReference>
<keyword evidence="13" id="KW-0458">Lysosome</keyword>
<comment type="similarity">
    <text evidence="14">Belongs to the amino acid/polyamine transporter 2 family. SLC38A9 subfamily.</text>
</comment>
<feature type="transmembrane region" description="Helical" evidence="16">
    <location>
        <begin position="529"/>
        <end position="554"/>
    </location>
</feature>
<feature type="domain" description="Amino acid transporter transmembrane" evidence="17">
    <location>
        <begin position="336"/>
        <end position="580"/>
    </location>
</feature>
<keyword evidence="11" id="KW-1015">Disulfide bond</keyword>
<dbReference type="GO" id="GO:0015179">
    <property type="term" value="F:L-amino acid transmembrane transporter activity"/>
    <property type="evidence" value="ECO:0007669"/>
    <property type="project" value="TreeGrafter"/>
</dbReference>
<feature type="transmembrane region" description="Helical" evidence="16">
    <location>
        <begin position="312"/>
        <end position="333"/>
    </location>
</feature>
<keyword evidence="5" id="KW-0479">Metal-binding</keyword>
<evidence type="ECO:0000256" key="13">
    <source>
        <dbReference type="ARBA" id="ARBA00023228"/>
    </source>
</evidence>
<dbReference type="InterPro" id="IPR013057">
    <property type="entry name" value="AA_transpt_TM"/>
</dbReference>
<feature type="transmembrane region" description="Helical" evidence="16">
    <location>
        <begin position="345"/>
        <end position="366"/>
    </location>
</feature>
<gene>
    <name evidence="18" type="ORF">PYX00_004982</name>
</gene>
<dbReference type="Pfam" id="PF01490">
    <property type="entry name" value="Aa_trans"/>
    <property type="match status" value="2"/>
</dbReference>
<evidence type="ECO:0000256" key="16">
    <source>
        <dbReference type="SAM" id="Phobius"/>
    </source>
</evidence>
<evidence type="ECO:0000259" key="17">
    <source>
        <dbReference type="Pfam" id="PF01490"/>
    </source>
</evidence>
<keyword evidence="9" id="KW-0915">Sodium</keyword>
<evidence type="ECO:0000256" key="2">
    <source>
        <dbReference type="ARBA" id="ARBA00004155"/>
    </source>
</evidence>